<name>A0AAD1S5Z1_PELCU</name>
<evidence type="ECO:0000259" key="2">
    <source>
        <dbReference type="Pfam" id="PF26215"/>
    </source>
</evidence>
<dbReference type="EMBL" id="OW240916">
    <property type="protein sequence ID" value="CAH2291901.1"/>
    <property type="molecule type" value="Genomic_DNA"/>
</dbReference>
<dbReference type="PANTHER" id="PTHR21301">
    <property type="entry name" value="REVERSE TRANSCRIPTASE"/>
    <property type="match status" value="1"/>
</dbReference>
<protein>
    <submittedName>
        <fullName evidence="3">BUB3-interacting and GLEBS motif-containing ZNF207 isoform X3</fullName>
    </submittedName>
</protein>
<evidence type="ECO:0000313" key="4">
    <source>
        <dbReference type="Proteomes" id="UP001295444"/>
    </source>
</evidence>
<dbReference type="PANTHER" id="PTHR21301:SF12">
    <property type="match status" value="1"/>
</dbReference>
<keyword evidence="4" id="KW-1185">Reference proteome</keyword>
<feature type="compositionally biased region" description="Polar residues" evidence="1">
    <location>
        <begin position="207"/>
        <end position="216"/>
    </location>
</feature>
<feature type="compositionally biased region" description="Basic and acidic residues" evidence="1">
    <location>
        <begin position="131"/>
        <end position="144"/>
    </location>
</feature>
<gene>
    <name evidence="3" type="ORF">PECUL_23A000021</name>
</gene>
<evidence type="ECO:0000313" key="3">
    <source>
        <dbReference type="EMBL" id="CAH2291901.1"/>
    </source>
</evidence>
<feature type="compositionally biased region" description="Pro residues" evidence="1">
    <location>
        <begin position="1"/>
        <end position="17"/>
    </location>
</feature>
<feature type="compositionally biased region" description="Low complexity" evidence="1">
    <location>
        <begin position="56"/>
        <end position="68"/>
    </location>
</feature>
<evidence type="ECO:0000256" key="1">
    <source>
        <dbReference type="SAM" id="MobiDB-lite"/>
    </source>
</evidence>
<dbReference type="Proteomes" id="UP001295444">
    <property type="component" value="Chromosome 05"/>
</dbReference>
<dbReference type="InterPro" id="IPR058912">
    <property type="entry name" value="HTH_animal"/>
</dbReference>
<proteinExistence type="predicted"/>
<sequence length="797" mass="88892">MAGLPPGVPPPVGPRPGMPSVTQSQPLSTPGVGRLSAPSTSAPVMQPVPKPLFPSAGQAPAAVAGPVGTDFKPLSSAPVTTTEPPKATFPAYTQSTLSTTSTTNSTAAKPPTSITSKPATLTTTSATSKLIHPDEDISLEEKRAQHPKYQRNLPRPGQAPLSNMGNQGVGPMGAMMAPQPGLPPQQPGMRHPMPPHGQYGSPHQVPRRTSSASDGNQTSCNVSRWPLLNRFLEVAYSKYGSLRLSVALFSLSKQHFSYLLVEKSTHSTASTGKKSLTFFYRGCMEKERSPGEIVCYQRKIDFSMGLRDLVFCCGFLSARIYLGDKLSRETQGPERKIHYQLFSSENRYLGTSQQVHPFIPRFTTQEGENRGLDQSLSPATLTNEEERSKGIFNLTGIPLTSEEIDLLSKGMKFAPNKKVNDFDLYIDLKKFIRSLTIKRHFLLHPSTTEREIDTVSEREDYRFQPKSNFFPVQSKGPFLETFEHMVDQAFQSIAKKRKSGSCPFNLTKREEATLKHLMEREDLVIREADKGGELKEILTTARDNGIISLKNFDFLFQKSPVIPIFYFLPKTHKRLPDPPGRPIISGVNSLTANLSAYVDSFLQKYAQGAPSFIRDTKSFLQELDSIEWDPEYSWATLDVTSLYTGQIQTKCFFKPTDGNGFVHQQSCHHKPWLRGIARSQFTRLRRNCSRPQDFQIQSSHIKNKLCARGYNKNTLEKEIRSIGLLERNKLLEDKPPNTVGNKNFKSAFVTQYNTDHFKIKRSLKILSVWVSNMSFPTGGEVIGSKSYPKGKPFGYTN</sequence>
<reference evidence="3" key="1">
    <citation type="submission" date="2022-03" db="EMBL/GenBank/DDBJ databases">
        <authorList>
            <person name="Alioto T."/>
            <person name="Alioto T."/>
            <person name="Gomez Garrido J."/>
        </authorList>
    </citation>
    <scope>NUCLEOTIDE SEQUENCE</scope>
</reference>
<dbReference type="AlphaFoldDB" id="A0AAD1S5Z1"/>
<feature type="region of interest" description="Disordered" evidence="1">
    <location>
        <begin position="179"/>
        <end position="216"/>
    </location>
</feature>
<dbReference type="Pfam" id="PF26215">
    <property type="entry name" value="HTH_animal"/>
    <property type="match status" value="1"/>
</dbReference>
<feature type="region of interest" description="Disordered" evidence="1">
    <location>
        <begin position="1"/>
        <end position="167"/>
    </location>
</feature>
<organism evidence="3 4">
    <name type="scientific">Pelobates cultripes</name>
    <name type="common">Western spadefoot toad</name>
    <dbReference type="NCBI Taxonomy" id="61616"/>
    <lineage>
        <taxon>Eukaryota</taxon>
        <taxon>Metazoa</taxon>
        <taxon>Chordata</taxon>
        <taxon>Craniata</taxon>
        <taxon>Vertebrata</taxon>
        <taxon>Euteleostomi</taxon>
        <taxon>Amphibia</taxon>
        <taxon>Batrachia</taxon>
        <taxon>Anura</taxon>
        <taxon>Pelobatoidea</taxon>
        <taxon>Pelobatidae</taxon>
        <taxon>Pelobates</taxon>
    </lineage>
</organism>
<feature type="compositionally biased region" description="Low complexity" evidence="1">
    <location>
        <begin position="93"/>
        <end position="130"/>
    </location>
</feature>
<feature type="domain" description="Helix-turn-helix" evidence="2">
    <location>
        <begin position="662"/>
        <end position="720"/>
    </location>
</feature>
<accession>A0AAD1S5Z1</accession>